<dbReference type="InterPro" id="IPR014550">
    <property type="entry name" value="UCP028704_OpgC"/>
</dbReference>
<feature type="compositionally biased region" description="Low complexity" evidence="1">
    <location>
        <begin position="389"/>
        <end position="401"/>
    </location>
</feature>
<feature type="compositionally biased region" description="Low complexity" evidence="1">
    <location>
        <begin position="413"/>
        <end position="424"/>
    </location>
</feature>
<keyword evidence="2" id="KW-1133">Transmembrane helix</keyword>
<keyword evidence="2" id="KW-0812">Transmembrane</keyword>
<feature type="transmembrane region" description="Helical" evidence="2">
    <location>
        <begin position="358"/>
        <end position="378"/>
    </location>
</feature>
<reference evidence="3 4" key="1">
    <citation type="submission" date="2017-08" db="EMBL/GenBank/DDBJ databases">
        <authorList>
            <person name="de Groot N.N."/>
        </authorList>
    </citation>
    <scope>NUCLEOTIDE SEQUENCE [LARGE SCALE GENOMIC DNA]</scope>
    <source>
        <strain evidence="3 4">USBA 352</strain>
    </source>
</reference>
<evidence type="ECO:0000313" key="4">
    <source>
        <dbReference type="Proteomes" id="UP000219331"/>
    </source>
</evidence>
<evidence type="ECO:0000256" key="2">
    <source>
        <dbReference type="SAM" id="Phobius"/>
    </source>
</evidence>
<feature type="transmembrane region" description="Helical" evidence="2">
    <location>
        <begin position="181"/>
        <end position="199"/>
    </location>
</feature>
<feature type="transmembrane region" description="Helical" evidence="2">
    <location>
        <begin position="289"/>
        <end position="311"/>
    </location>
</feature>
<dbReference type="PANTHER" id="PTHR38592:SF3">
    <property type="entry name" value="BLL4819 PROTEIN"/>
    <property type="match status" value="1"/>
</dbReference>
<organism evidence="3 4">
    <name type="scientific">Stappia indica</name>
    <dbReference type="NCBI Taxonomy" id="538381"/>
    <lineage>
        <taxon>Bacteria</taxon>
        <taxon>Pseudomonadati</taxon>
        <taxon>Pseudomonadota</taxon>
        <taxon>Alphaproteobacteria</taxon>
        <taxon>Hyphomicrobiales</taxon>
        <taxon>Stappiaceae</taxon>
        <taxon>Stappia</taxon>
    </lineage>
</organism>
<feature type="transmembrane region" description="Helical" evidence="2">
    <location>
        <begin position="331"/>
        <end position="352"/>
    </location>
</feature>
<dbReference type="STRING" id="538381.GCA_001696535_04001"/>
<dbReference type="Pfam" id="PF10129">
    <property type="entry name" value="OpgC_C"/>
    <property type="match status" value="1"/>
</dbReference>
<name>A0A285TBT9_9HYPH</name>
<feature type="transmembrane region" description="Helical" evidence="2">
    <location>
        <begin position="21"/>
        <end position="44"/>
    </location>
</feature>
<keyword evidence="4" id="KW-1185">Reference proteome</keyword>
<proteinExistence type="predicted"/>
<evidence type="ECO:0000256" key="1">
    <source>
        <dbReference type="SAM" id="MobiDB-lite"/>
    </source>
</evidence>
<feature type="transmembrane region" description="Helical" evidence="2">
    <location>
        <begin position="56"/>
        <end position="73"/>
    </location>
</feature>
<feature type="transmembrane region" description="Helical" evidence="2">
    <location>
        <begin position="93"/>
        <end position="110"/>
    </location>
</feature>
<evidence type="ECO:0000313" key="3">
    <source>
        <dbReference type="EMBL" id="SOC19541.1"/>
    </source>
</evidence>
<dbReference type="AlphaFoldDB" id="A0A285TBT9"/>
<gene>
    <name evidence="3" type="ORF">SAMN05421512_11054</name>
</gene>
<dbReference type="EMBL" id="OBML01000010">
    <property type="protein sequence ID" value="SOC19541.1"/>
    <property type="molecule type" value="Genomic_DNA"/>
</dbReference>
<dbReference type="Proteomes" id="UP000219331">
    <property type="component" value="Unassembled WGS sequence"/>
</dbReference>
<feature type="transmembrane region" description="Helical" evidence="2">
    <location>
        <begin position="211"/>
        <end position="229"/>
    </location>
</feature>
<feature type="region of interest" description="Disordered" evidence="1">
    <location>
        <begin position="386"/>
        <end position="424"/>
    </location>
</feature>
<feature type="transmembrane region" description="Helical" evidence="2">
    <location>
        <begin position="241"/>
        <end position="261"/>
    </location>
</feature>
<evidence type="ECO:0008006" key="5">
    <source>
        <dbReference type="Google" id="ProtNLM"/>
    </source>
</evidence>
<accession>A0A285TBT9</accession>
<dbReference type="PANTHER" id="PTHR38592">
    <property type="entry name" value="BLL4819 PROTEIN"/>
    <property type="match status" value="1"/>
</dbReference>
<sequence>MNMHVSPALSPPRPRDPRLDFFRGLGMFIIFVAHLPGNTWTLWIPARFGFSDATEIFVFCSGMASALAFGKVFDQHGWLMGVARTGHRIWQVYFAHVCQFLVIAAGLVWIQQSGYLSDCCGLTEDYVASLNLWPFFEQTGETLPGLLTLIYVPNYFDILPMYIVILALMPVMLAAARLSKWATFALMAGLWLAAGQGLLNLPAEPWSDRPWFFNPFAWQLVFFTGFAFMRGWIPAPPVSGGLIALSVVVVLASVPFAWHVAYNEVPALLAARDAMTPLWDKTTFGVFRYLHFLALAYLAWVAVGNGGARLLADNLWGRFVDVVRKVGQQSLAVFLASLVLAQAIGILRDMAWGRGDPLAEFLANTAGFAGLIAVAYLVSWYKKQPWRRPPAGKSGPGPKASDGGSARSERSPAARAAQPALTAS</sequence>
<protein>
    <recommendedName>
        <fullName evidence="5">OpgC protein</fullName>
    </recommendedName>
</protein>
<feature type="transmembrane region" description="Helical" evidence="2">
    <location>
        <begin position="155"/>
        <end position="174"/>
    </location>
</feature>
<dbReference type="PIRSF" id="PIRSF028704">
    <property type="entry name" value="UPC028704"/>
    <property type="match status" value="1"/>
</dbReference>
<keyword evidence="2" id="KW-0472">Membrane</keyword>